<dbReference type="PANTHER" id="PTHR45615">
    <property type="entry name" value="MYOSIN HEAVY CHAIN, NON-MUSCLE"/>
    <property type="match status" value="1"/>
</dbReference>
<feature type="compositionally biased region" description="Basic and acidic residues" evidence="2">
    <location>
        <begin position="181"/>
        <end position="197"/>
    </location>
</feature>
<dbReference type="EMBL" id="KQ087308">
    <property type="protein sequence ID" value="KLT38427.1"/>
    <property type="molecule type" value="Genomic_DNA"/>
</dbReference>
<evidence type="ECO:0000256" key="1">
    <source>
        <dbReference type="SAM" id="Coils"/>
    </source>
</evidence>
<feature type="compositionally biased region" description="Polar residues" evidence="2">
    <location>
        <begin position="156"/>
        <end position="169"/>
    </location>
</feature>
<dbReference type="Proteomes" id="UP000053611">
    <property type="component" value="Unassembled WGS sequence"/>
</dbReference>
<keyword evidence="3" id="KW-0472">Membrane</keyword>
<reference evidence="4 5" key="1">
    <citation type="submission" date="2015-03" db="EMBL/GenBank/DDBJ databases">
        <title>Genomics and transcriptomics of the oil-accumulating basidiomycete yeast T. oleaginosus allow insights into substrate utilization and the diverse evolutionary trajectories of mating systems in fungi.</title>
        <authorList>
            <consortium name="DOE Joint Genome Institute"/>
            <person name="Kourist R."/>
            <person name="Kracht O."/>
            <person name="Bracharz F."/>
            <person name="Lipzen A."/>
            <person name="Nolan M."/>
            <person name="Ohm R."/>
            <person name="Grigoriev I."/>
            <person name="Sun S."/>
            <person name="Heitman J."/>
            <person name="Bruck T."/>
            <person name="Nowrousian M."/>
        </authorList>
    </citation>
    <scope>NUCLEOTIDE SEQUENCE [LARGE SCALE GENOMIC DNA]</scope>
    <source>
        <strain evidence="4 5">IBC0246</strain>
    </source>
</reference>
<accession>A0A0J0XBI6</accession>
<feature type="compositionally biased region" description="Low complexity" evidence="2">
    <location>
        <begin position="243"/>
        <end position="269"/>
    </location>
</feature>
<dbReference type="GeneID" id="28987703"/>
<dbReference type="AlphaFoldDB" id="A0A0J0XBI6"/>
<feature type="transmembrane region" description="Helical" evidence="3">
    <location>
        <begin position="682"/>
        <end position="703"/>
    </location>
</feature>
<dbReference type="PANTHER" id="PTHR45615:SF80">
    <property type="entry name" value="GRIP DOMAIN-CONTAINING PROTEIN"/>
    <property type="match status" value="1"/>
</dbReference>
<organism evidence="4 5">
    <name type="scientific">Cutaneotrichosporon oleaginosum</name>
    <dbReference type="NCBI Taxonomy" id="879819"/>
    <lineage>
        <taxon>Eukaryota</taxon>
        <taxon>Fungi</taxon>
        <taxon>Dikarya</taxon>
        <taxon>Basidiomycota</taxon>
        <taxon>Agaricomycotina</taxon>
        <taxon>Tremellomycetes</taxon>
        <taxon>Trichosporonales</taxon>
        <taxon>Trichosporonaceae</taxon>
        <taxon>Cutaneotrichosporon</taxon>
    </lineage>
</organism>
<feature type="compositionally biased region" description="Low complexity" evidence="2">
    <location>
        <begin position="211"/>
        <end position="223"/>
    </location>
</feature>
<name>A0A0J0XBI6_9TREE</name>
<evidence type="ECO:0000256" key="3">
    <source>
        <dbReference type="SAM" id="Phobius"/>
    </source>
</evidence>
<evidence type="ECO:0000313" key="5">
    <source>
        <dbReference type="Proteomes" id="UP000053611"/>
    </source>
</evidence>
<gene>
    <name evidence="4" type="ORF">CC85DRAFT_33857</name>
</gene>
<keyword evidence="1" id="KW-0175">Coiled coil</keyword>
<sequence length="742" mass="81455">MPHPVNVPPPLSSSVSDVDLFRAIETIMGPESTIWATDVPDLFSKIRQDQHGFAVLNDSQLRQLRDVVSSDKYSTMALSCEEVFQMLKHLRGHSSTPPPSADVATPTASKTQRRRSARIRSSSDSSSTDEDDEQTPSRLSSSATVKRAVPRRSFPDESSTYMLPSTIATSPEGALPPRVKKLSDASNKFEQRSRDDPPSSYMPLGRRPLPQSRRSSAQFSASARSDDGHAPSDYTYTYKTHGRSVSSASVVSPSSARSAGAASPISASGDGYASDDEDRWRSNSASVESALDKIRDAEEVQRLKEVVAELKNRIKSLEHERELAQQTHEDMVADIETRAENERQEHDSRAKDQMARTEQKYRTEIEAKEQEITEINEALDTLSAKLADVQAALESERNRTAELRDTVEDREKDVAHLRMELEMWGDQKQQVEDELGRQNAHAAELQERLDAARDLEGRLAAKKAEVDMLKSTVLDMDKQLSDLKGGNGYGGGGIASAGPATLTRNGGNQLSTELQTGDGPQGQKTVFVETVVTRTIREGDGSTMSTYKNVATGTEPIDILNDPDFEEEREILRRQGAANAEPDGARTPVQPRATLAEEALRSPPAYSAAPGPLDADALVKHMHPPVPRGTVRHNEDLQKAYDLVSKATGKRCHVIEEELEADDIMRDKHDGYEAKPSMVGRVFNWASAIGLAHFGGLIILTVLATQALGPPQRDPYDSFAYNGYVSWFDHTAAMARAGRVPT</sequence>
<evidence type="ECO:0000256" key="2">
    <source>
        <dbReference type="SAM" id="MobiDB-lite"/>
    </source>
</evidence>
<feature type="region of interest" description="Disordered" evidence="2">
    <location>
        <begin position="91"/>
        <end position="284"/>
    </location>
</feature>
<evidence type="ECO:0000313" key="4">
    <source>
        <dbReference type="EMBL" id="KLT38427.1"/>
    </source>
</evidence>
<keyword evidence="5" id="KW-1185">Reference proteome</keyword>
<feature type="coiled-coil region" evidence="1">
    <location>
        <begin position="293"/>
        <end position="472"/>
    </location>
</feature>
<keyword evidence="3" id="KW-0812">Transmembrane</keyword>
<keyword evidence="3" id="KW-1133">Transmembrane helix</keyword>
<protein>
    <submittedName>
        <fullName evidence="4">Uncharacterized protein</fullName>
    </submittedName>
</protein>
<proteinExistence type="predicted"/>